<gene>
    <name evidence="1" type="ORF">IAD41_04360</name>
</gene>
<dbReference type="EMBL" id="DVJO01000092">
    <property type="protein sequence ID" value="HIS82820.1"/>
    <property type="molecule type" value="Genomic_DNA"/>
</dbReference>
<accession>A0A9D1FVK8</accession>
<evidence type="ECO:0000313" key="2">
    <source>
        <dbReference type="Proteomes" id="UP000824139"/>
    </source>
</evidence>
<proteinExistence type="predicted"/>
<reference evidence="1" key="2">
    <citation type="journal article" date="2021" name="PeerJ">
        <title>Extensive microbial diversity within the chicken gut microbiome revealed by metagenomics and culture.</title>
        <authorList>
            <person name="Gilroy R."/>
            <person name="Ravi A."/>
            <person name="Getino M."/>
            <person name="Pursley I."/>
            <person name="Horton D.L."/>
            <person name="Alikhan N.F."/>
            <person name="Baker D."/>
            <person name="Gharbi K."/>
            <person name="Hall N."/>
            <person name="Watson M."/>
            <person name="Adriaenssens E.M."/>
            <person name="Foster-Nyarko E."/>
            <person name="Jarju S."/>
            <person name="Secka A."/>
            <person name="Antonio M."/>
            <person name="Oren A."/>
            <person name="Chaudhuri R.R."/>
            <person name="La Ragione R."/>
            <person name="Hildebrand F."/>
            <person name="Pallen M.J."/>
        </authorList>
    </citation>
    <scope>NUCLEOTIDE SEQUENCE</scope>
    <source>
        <strain evidence="1">CHK152-2994</strain>
    </source>
</reference>
<sequence length="226" mass="25846">MRVTFNTQRYNQNSNNFQNTSLPQCCKPKPQAFTGSQEELVSALTSKSKFFEPLEKIWNNSVEWLAENFVAKTMNTEFVAKFAEKFKDSKIITNHMTTIGAATGTGMYMYRTMKLPEEQMESDRKKILTLNHALTFGFSTAGAYLVDGALVGIWKKVTNKYAELYTKDKNLLSKIEDINKGLVKEGKNKIDLIDYAYDHLGDKKFANRLIGMDIAKKLLIFAMIYR</sequence>
<dbReference type="AlphaFoldDB" id="A0A9D1FVK8"/>
<protein>
    <submittedName>
        <fullName evidence="1">Uncharacterized protein</fullName>
    </submittedName>
</protein>
<evidence type="ECO:0000313" key="1">
    <source>
        <dbReference type="EMBL" id="HIS82820.1"/>
    </source>
</evidence>
<comment type="caution">
    <text evidence="1">The sequence shown here is derived from an EMBL/GenBank/DDBJ whole genome shotgun (WGS) entry which is preliminary data.</text>
</comment>
<organism evidence="1 2">
    <name type="scientific">Candidatus Scatenecus faecavium</name>
    <dbReference type="NCBI Taxonomy" id="2840915"/>
    <lineage>
        <taxon>Bacteria</taxon>
        <taxon>Candidatus Scatenecus</taxon>
    </lineage>
</organism>
<reference evidence="1" key="1">
    <citation type="submission" date="2020-10" db="EMBL/GenBank/DDBJ databases">
        <authorList>
            <person name="Gilroy R."/>
        </authorList>
    </citation>
    <scope>NUCLEOTIDE SEQUENCE</scope>
    <source>
        <strain evidence="1">CHK152-2994</strain>
    </source>
</reference>
<feature type="non-terminal residue" evidence="1">
    <location>
        <position position="226"/>
    </location>
</feature>
<dbReference type="Proteomes" id="UP000824139">
    <property type="component" value="Unassembled WGS sequence"/>
</dbReference>
<name>A0A9D1FVK8_9BACT</name>